<organism evidence="2 3">
    <name type="scientific">Agrobacterium larrymoorei</name>
    <dbReference type="NCBI Taxonomy" id="160699"/>
    <lineage>
        <taxon>Bacteria</taxon>
        <taxon>Pseudomonadati</taxon>
        <taxon>Pseudomonadota</taxon>
        <taxon>Alphaproteobacteria</taxon>
        <taxon>Hyphomicrobiales</taxon>
        <taxon>Rhizobiaceae</taxon>
        <taxon>Rhizobium/Agrobacterium group</taxon>
        <taxon>Agrobacterium</taxon>
    </lineage>
</organism>
<protein>
    <submittedName>
        <fullName evidence="2">Uncharacterized protein</fullName>
    </submittedName>
</protein>
<keyword evidence="1" id="KW-0175">Coiled coil</keyword>
<dbReference type="Proteomes" id="UP001224781">
    <property type="component" value="Unassembled WGS sequence"/>
</dbReference>
<name>A0ABU0ULW5_9HYPH</name>
<evidence type="ECO:0000256" key="1">
    <source>
        <dbReference type="SAM" id="Coils"/>
    </source>
</evidence>
<accession>A0ABU0ULW5</accession>
<dbReference type="RefSeq" id="WP_306932583.1">
    <property type="nucleotide sequence ID" value="NZ_JAUTBL010000002.1"/>
</dbReference>
<keyword evidence="3" id="KW-1185">Reference proteome</keyword>
<reference evidence="2 3" key="1">
    <citation type="submission" date="2023-07" db="EMBL/GenBank/DDBJ databases">
        <title>Functional and genomic diversity of the sorghum phyllosphere microbiome.</title>
        <authorList>
            <person name="Shade A."/>
        </authorList>
    </citation>
    <scope>NUCLEOTIDE SEQUENCE [LARGE SCALE GENOMIC DNA]</scope>
    <source>
        <strain evidence="2 3">SORGH_AS_1126</strain>
    </source>
</reference>
<proteinExistence type="predicted"/>
<dbReference type="EMBL" id="JAUTBL010000002">
    <property type="protein sequence ID" value="MDQ1185951.1"/>
    <property type="molecule type" value="Genomic_DNA"/>
</dbReference>
<gene>
    <name evidence="2" type="ORF">QE408_003094</name>
</gene>
<evidence type="ECO:0000313" key="2">
    <source>
        <dbReference type="EMBL" id="MDQ1185951.1"/>
    </source>
</evidence>
<comment type="caution">
    <text evidence="2">The sequence shown here is derived from an EMBL/GenBank/DDBJ whole genome shotgun (WGS) entry which is preliminary data.</text>
</comment>
<sequence length="76" mass="8646">MPVSTTGTAIDFERMLKEQFQRRLREISQEEIEAANKRVADRVKGELDKIALSVLQQYDIQAREGSLIITVKKAAL</sequence>
<evidence type="ECO:0000313" key="3">
    <source>
        <dbReference type="Proteomes" id="UP001224781"/>
    </source>
</evidence>
<feature type="coiled-coil region" evidence="1">
    <location>
        <begin position="10"/>
        <end position="37"/>
    </location>
</feature>